<dbReference type="Pfam" id="PF13588">
    <property type="entry name" value="HSDR_N_2"/>
    <property type="match status" value="1"/>
</dbReference>
<feature type="domain" description="Type I restriction enzyme R protein N-terminal" evidence="1">
    <location>
        <begin position="36"/>
        <end position="132"/>
    </location>
</feature>
<accession>A0A1I0E8G4</accession>
<dbReference type="RefSeq" id="WP_090659901.1">
    <property type="nucleotide sequence ID" value="NZ_FOIA01000025.1"/>
</dbReference>
<dbReference type="OrthoDB" id="9804077at2"/>
<keyword evidence="3" id="KW-1185">Reference proteome</keyword>
<dbReference type="Proteomes" id="UP000199345">
    <property type="component" value="Unassembled WGS sequence"/>
</dbReference>
<dbReference type="EMBL" id="FOIA01000025">
    <property type="protein sequence ID" value="SET40619.1"/>
    <property type="molecule type" value="Genomic_DNA"/>
</dbReference>
<sequence length="235" mass="26394">MVLSRFSKKSKIKKIGKEFQQQVGRIAMQLSKGRRNEEEARRWCVDLLKSSAMGYKEEDIETEARVLGKRVDIALKDDGRIFMVIECKAATVNINGNAINQAASYAVGLGAEWAAVTNGHNWCLYHVSSTKGVEPDITEIFDISILDEDGVSEDDSYFLYLLTKSAIETGETKRIYHEANCASTTRVKSAVLSDESIALICKKLEDDYRKRMGVSVIVDKEEIYGYLSEIMDLVE</sequence>
<evidence type="ECO:0000259" key="1">
    <source>
        <dbReference type="Pfam" id="PF13588"/>
    </source>
</evidence>
<proteinExistence type="predicted"/>
<name>A0A1I0E8G4_9PROT</name>
<dbReference type="AlphaFoldDB" id="A0A1I0E8G4"/>
<evidence type="ECO:0000313" key="3">
    <source>
        <dbReference type="Proteomes" id="UP000199345"/>
    </source>
</evidence>
<protein>
    <submittedName>
        <fullName evidence="2">Type I restriction enzyme R protein N terminus (HSDR_N)</fullName>
    </submittedName>
</protein>
<organism evidence="2 3">
    <name type="scientific">Nitrosomonas marina</name>
    <dbReference type="NCBI Taxonomy" id="917"/>
    <lineage>
        <taxon>Bacteria</taxon>
        <taxon>Pseudomonadati</taxon>
        <taxon>Pseudomonadota</taxon>
        <taxon>Betaproteobacteria</taxon>
        <taxon>Nitrosomonadales</taxon>
        <taxon>Nitrosomonadaceae</taxon>
        <taxon>Nitrosomonas</taxon>
    </lineage>
</organism>
<dbReference type="InterPro" id="IPR029464">
    <property type="entry name" value="HSDR_N"/>
</dbReference>
<gene>
    <name evidence="2" type="ORF">SAMN05216326_12529</name>
</gene>
<dbReference type="Gene3D" id="3.90.1570.30">
    <property type="match status" value="1"/>
</dbReference>
<evidence type="ECO:0000313" key="2">
    <source>
        <dbReference type="EMBL" id="SET40619.1"/>
    </source>
</evidence>
<reference evidence="3" key="1">
    <citation type="submission" date="2016-10" db="EMBL/GenBank/DDBJ databases">
        <authorList>
            <person name="Varghese N."/>
            <person name="Submissions S."/>
        </authorList>
    </citation>
    <scope>NUCLEOTIDE SEQUENCE [LARGE SCALE GENOMIC DNA]</scope>
    <source>
        <strain evidence="3">Nm71</strain>
    </source>
</reference>